<evidence type="ECO:0000256" key="3">
    <source>
        <dbReference type="SAM" id="MobiDB-lite"/>
    </source>
</evidence>
<feature type="region of interest" description="Disordered" evidence="3">
    <location>
        <begin position="425"/>
        <end position="495"/>
    </location>
</feature>
<dbReference type="Gene3D" id="1.25.40.20">
    <property type="entry name" value="Ankyrin repeat-containing domain"/>
    <property type="match status" value="1"/>
</dbReference>
<evidence type="ECO:0000256" key="1">
    <source>
        <dbReference type="ARBA" id="ARBA00022737"/>
    </source>
</evidence>
<name>A0A9W7FBD2_9STRA</name>
<evidence type="ECO:0000313" key="5">
    <source>
        <dbReference type="Proteomes" id="UP001165082"/>
    </source>
</evidence>
<reference evidence="4" key="1">
    <citation type="submission" date="2022-07" db="EMBL/GenBank/DDBJ databases">
        <title>Genome analysis of Parmales, a sister group of diatoms, reveals the evolutionary specialization of diatoms from phago-mixotrophs to photoautotrophs.</title>
        <authorList>
            <person name="Ban H."/>
            <person name="Sato S."/>
            <person name="Yoshikawa S."/>
            <person name="Kazumasa Y."/>
            <person name="Nakamura Y."/>
            <person name="Ichinomiya M."/>
            <person name="Saitoh K."/>
            <person name="Sato N."/>
            <person name="Blanc-Mathieu R."/>
            <person name="Endo H."/>
            <person name="Kuwata A."/>
            <person name="Ogata H."/>
        </authorList>
    </citation>
    <scope>NUCLEOTIDE SEQUENCE</scope>
</reference>
<comment type="caution">
    <text evidence="4">The sequence shown here is derived from an EMBL/GenBank/DDBJ whole genome shotgun (WGS) entry which is preliminary data.</text>
</comment>
<dbReference type="InterPro" id="IPR036770">
    <property type="entry name" value="Ankyrin_rpt-contain_sf"/>
</dbReference>
<dbReference type="AlphaFoldDB" id="A0A9W7FBD2"/>
<dbReference type="InterPro" id="IPR002110">
    <property type="entry name" value="Ankyrin_rpt"/>
</dbReference>
<accession>A0A9W7FBD2</accession>
<dbReference type="SUPFAM" id="SSF48403">
    <property type="entry name" value="Ankyrin repeat"/>
    <property type="match status" value="1"/>
</dbReference>
<evidence type="ECO:0000256" key="2">
    <source>
        <dbReference type="ARBA" id="ARBA00023043"/>
    </source>
</evidence>
<dbReference type="EMBL" id="BRXZ01000294">
    <property type="protein sequence ID" value="GMI09037.1"/>
    <property type="molecule type" value="Genomic_DNA"/>
</dbReference>
<keyword evidence="1" id="KW-0677">Repeat</keyword>
<dbReference type="SMART" id="SM00248">
    <property type="entry name" value="ANK"/>
    <property type="match status" value="4"/>
</dbReference>
<dbReference type="OrthoDB" id="10057496at2759"/>
<dbReference type="PANTHER" id="PTHR24198">
    <property type="entry name" value="ANKYRIN REPEAT AND PROTEIN KINASE DOMAIN-CONTAINING PROTEIN"/>
    <property type="match status" value="1"/>
</dbReference>
<sequence>GGILGKVKGWLGGEARRTYRPPFAPIAAQAVFAAADLLGLNEGQIVPVRLRGLAEGWEEVVEAAARVLLKLWGEQVLLDRADEERRREREKAEEAQRGFFASRRKSRAKTTWEDRGGTVDIHPVDCFTDRHSITLVPHSGESVSFQADDPRCRSAWLKTLERGVFMHGKPPEVVVVKRWDDLLTAEECELLATAVSQDDLPLFLTVAEREGGVTSQLHTVVDGGNSSLLHLACSWGAEKCLGWMLGQNLIDVNGLNARDESALYNAVVGDKRGCVRMLLNHYADLRGGSGSGGSALEVAAGLGRGDIFQDLIESSAAGDEDGVDSEGRTLIHHCIIGFGDYDFTEPERRAECLRVVLDVCDKVIDYRDKGRMTALHHACSKKWGGGVSTLLQSACNVNAIDGEGRTALDYARGWEGEGVVEEYGGLPGSQLKGAETPTRGGGGGGGGMPSPQSKGWVQYYDEGGRTPVHLPPSHWEQHVGDPSPRRGGGEPGGAASPGLTLKSWRYFRKHHSFVWEDSCSVMIACVGPGSSDVEYTLNTLWYADRVKERGVVAASMVGGEEGD</sequence>
<feature type="compositionally biased region" description="Gly residues" evidence="3">
    <location>
        <begin position="439"/>
        <end position="448"/>
    </location>
</feature>
<keyword evidence="2" id="KW-0040">ANK repeat</keyword>
<feature type="non-terminal residue" evidence="4">
    <location>
        <position position="563"/>
    </location>
</feature>
<evidence type="ECO:0000313" key="4">
    <source>
        <dbReference type="EMBL" id="GMI09037.1"/>
    </source>
</evidence>
<keyword evidence="5" id="KW-1185">Reference proteome</keyword>
<proteinExistence type="predicted"/>
<gene>
    <name evidence="4" type="ORF">TrRE_jg9252</name>
</gene>
<feature type="compositionally biased region" description="Basic and acidic residues" evidence="3">
    <location>
        <begin position="475"/>
        <end position="488"/>
    </location>
</feature>
<dbReference type="PANTHER" id="PTHR24198:SF165">
    <property type="entry name" value="ANKYRIN REPEAT-CONTAINING PROTEIN-RELATED"/>
    <property type="match status" value="1"/>
</dbReference>
<dbReference type="Proteomes" id="UP001165082">
    <property type="component" value="Unassembled WGS sequence"/>
</dbReference>
<organism evidence="4 5">
    <name type="scientific">Triparma retinervis</name>
    <dbReference type="NCBI Taxonomy" id="2557542"/>
    <lineage>
        <taxon>Eukaryota</taxon>
        <taxon>Sar</taxon>
        <taxon>Stramenopiles</taxon>
        <taxon>Ochrophyta</taxon>
        <taxon>Bolidophyceae</taxon>
        <taxon>Parmales</taxon>
        <taxon>Triparmaceae</taxon>
        <taxon>Triparma</taxon>
    </lineage>
</organism>
<protein>
    <submittedName>
        <fullName evidence="4">Uncharacterized protein</fullName>
    </submittedName>
</protein>